<dbReference type="Gene3D" id="3.40.630.30">
    <property type="match status" value="1"/>
</dbReference>
<reference evidence="2 3" key="2">
    <citation type="journal article" date="2021" name="AMB Express">
        <title>Isolation and characterisation of Methylocystis spp. for poly-3-hydroxybutyrate production using waste methane feedstocks.</title>
        <authorList>
            <person name="Rumah B.L."/>
            <person name="Stead C.E."/>
            <person name="Claxton Stevens B.H."/>
            <person name="Minton N.P."/>
            <person name="Grosse-Honebrink A."/>
            <person name="Zhang Y."/>
        </authorList>
    </citation>
    <scope>NUCLEOTIDE SEQUENCE [LARGE SCALE GENOMIC DNA]</scope>
    <source>
        <strain evidence="2 3">BRCS1</strain>
    </source>
</reference>
<reference evidence="3" key="1">
    <citation type="submission" date="2019-09" db="EMBL/GenBank/DDBJ databases">
        <title>Isolation and complete genome sequencing of Methylocystis species.</title>
        <authorList>
            <person name="Rumah B.L."/>
            <person name="Stead C.E."/>
            <person name="Stevens B.C."/>
            <person name="Minton N.P."/>
            <person name="Grosse-Honebrink A."/>
            <person name="Zhang Y."/>
        </authorList>
    </citation>
    <scope>NUCLEOTIDE SEQUENCE [LARGE SCALE GENOMIC DNA]</scope>
    <source>
        <strain evidence="3">BRCS1</strain>
    </source>
</reference>
<evidence type="ECO:0000313" key="2">
    <source>
        <dbReference type="EMBL" id="QGM95080.1"/>
    </source>
</evidence>
<gene>
    <name evidence="2" type="ORF">F7D13_14175</name>
</gene>
<dbReference type="SUPFAM" id="SSF55729">
    <property type="entry name" value="Acyl-CoA N-acyltransferases (Nat)"/>
    <property type="match status" value="1"/>
</dbReference>
<dbReference type="RefSeq" id="WP_154453383.1">
    <property type="nucleotide sequence ID" value="NZ_CP044328.1"/>
</dbReference>
<proteinExistence type="predicted"/>
<evidence type="ECO:0000313" key="3">
    <source>
        <dbReference type="Proteomes" id="UP000424673"/>
    </source>
</evidence>
<dbReference type="Proteomes" id="UP000424673">
    <property type="component" value="Chromosome"/>
</dbReference>
<sequence length="150" mass="16730">MTRSASLREETPHDHPDITELLRAAFHRSEEADLVKALRKAGDLVFGGVAAIIGYVALSKMRALFPALGLGPVAVAATDRQKGVASTLLHWSLAHVQKDQWRAIFVLGEGAFYGRSDSDPSLQSALARHMRDRVFRPWRSTARFQPRRDR</sequence>
<dbReference type="InterPro" id="IPR016181">
    <property type="entry name" value="Acyl_CoA_acyltransferase"/>
</dbReference>
<name>A0ABX6EKR0_9HYPH</name>
<dbReference type="InterPro" id="IPR000182">
    <property type="entry name" value="GNAT_dom"/>
</dbReference>
<dbReference type="PROSITE" id="PS51186">
    <property type="entry name" value="GNAT"/>
    <property type="match status" value="1"/>
</dbReference>
<organism evidence="2 3">
    <name type="scientific">Methylocystis rosea</name>
    <dbReference type="NCBI Taxonomy" id="173366"/>
    <lineage>
        <taxon>Bacteria</taxon>
        <taxon>Pseudomonadati</taxon>
        <taxon>Pseudomonadota</taxon>
        <taxon>Alphaproteobacteria</taxon>
        <taxon>Hyphomicrobiales</taxon>
        <taxon>Methylocystaceae</taxon>
        <taxon>Methylocystis</taxon>
    </lineage>
</organism>
<evidence type="ECO:0000259" key="1">
    <source>
        <dbReference type="PROSITE" id="PS51186"/>
    </source>
</evidence>
<dbReference type="CDD" id="cd04301">
    <property type="entry name" value="NAT_SF"/>
    <property type="match status" value="1"/>
</dbReference>
<dbReference type="EMBL" id="CP044328">
    <property type="protein sequence ID" value="QGM95080.1"/>
    <property type="molecule type" value="Genomic_DNA"/>
</dbReference>
<keyword evidence="3" id="KW-1185">Reference proteome</keyword>
<feature type="domain" description="N-acetyltransferase" evidence="1">
    <location>
        <begin position="5"/>
        <end position="150"/>
    </location>
</feature>
<protein>
    <submittedName>
        <fullName evidence="2">GNAT family N-acetyltransferase</fullName>
    </submittedName>
</protein>
<accession>A0ABX6EKR0</accession>